<accession>A0A7C5QNG0</accession>
<protein>
    <recommendedName>
        <fullName evidence="2">DUF2937 family protein</fullName>
    </recommendedName>
</protein>
<gene>
    <name evidence="1" type="ORF">ENM11_05100</name>
</gene>
<evidence type="ECO:0000313" key="1">
    <source>
        <dbReference type="EMBL" id="HHK68515.1"/>
    </source>
</evidence>
<comment type="caution">
    <text evidence="1">The sequence shown here is derived from an EMBL/GenBank/DDBJ whole genome shotgun (WGS) entry which is preliminary data.</text>
</comment>
<name>A0A7C5QNG0_CALS0</name>
<evidence type="ECO:0008006" key="2">
    <source>
        <dbReference type="Google" id="ProtNLM"/>
    </source>
</evidence>
<reference evidence="1" key="1">
    <citation type="journal article" date="2020" name="mSystems">
        <title>Genome- and Community-Level Interaction Insights into Carbon Utilization and Element Cycling Functions of Hydrothermarchaeota in Hydrothermal Sediment.</title>
        <authorList>
            <person name="Zhou Z."/>
            <person name="Liu Y."/>
            <person name="Xu W."/>
            <person name="Pan J."/>
            <person name="Luo Z.H."/>
            <person name="Li M."/>
        </authorList>
    </citation>
    <scope>NUCLEOTIDE SEQUENCE [LARGE SCALE GENOMIC DNA]</scope>
    <source>
        <strain evidence="1">SpSt-1056</strain>
    </source>
</reference>
<organism evidence="1">
    <name type="scientific">Caldiarchaeum subterraneum</name>
    <dbReference type="NCBI Taxonomy" id="311458"/>
    <lineage>
        <taxon>Archaea</taxon>
        <taxon>Nitrososphaerota</taxon>
        <taxon>Candidatus Caldarchaeales</taxon>
        <taxon>Candidatus Caldarchaeaceae</taxon>
        <taxon>Candidatus Caldarchaeum</taxon>
    </lineage>
</organism>
<sequence>MGRKTFALMVYFFAGLVIAVAAYVQDIYPLEQAVGYLSRAQSAAYAEDMASYAAQALPLLPREGNPVWIFPTKRTDFQSIRNDITSMIARLEAVAATPRESGAYAQTLNDLRGKMAVVINQIYEAMPYIIFKPANVAAASAYLLTPLLLRKIFNKHRETEHSKTMMKTSK</sequence>
<dbReference type="EMBL" id="DRWN01000037">
    <property type="protein sequence ID" value="HHK68515.1"/>
    <property type="molecule type" value="Genomic_DNA"/>
</dbReference>
<proteinExistence type="predicted"/>
<dbReference type="AlphaFoldDB" id="A0A7C5QNG0"/>